<dbReference type="PROSITE" id="PS00463">
    <property type="entry name" value="ZN2_CY6_FUNGAL_1"/>
    <property type="match status" value="1"/>
</dbReference>
<dbReference type="Gene3D" id="4.10.240.10">
    <property type="entry name" value="Zn(2)-C6 fungal-type DNA-binding domain"/>
    <property type="match status" value="1"/>
</dbReference>
<evidence type="ECO:0000313" key="4">
    <source>
        <dbReference type="EMBL" id="CAI6341806.1"/>
    </source>
</evidence>
<dbReference type="SMART" id="SM00066">
    <property type="entry name" value="GAL4"/>
    <property type="match status" value="1"/>
</dbReference>
<dbReference type="PANTHER" id="PTHR37534:SF39">
    <property type="entry name" value="TRANSCRIPTION FACTOR DOMAIN-CONTAINING PROTEIN"/>
    <property type="match status" value="1"/>
</dbReference>
<dbReference type="OrthoDB" id="5130013at2759"/>
<dbReference type="InterPro" id="IPR021858">
    <property type="entry name" value="Fun_TF"/>
</dbReference>
<reference evidence="4" key="1">
    <citation type="submission" date="2023-01" db="EMBL/GenBank/DDBJ databases">
        <authorList>
            <person name="Van Ghelder C."/>
            <person name="Rancurel C."/>
        </authorList>
    </citation>
    <scope>NUCLEOTIDE SEQUENCE</scope>
    <source>
        <strain evidence="4">CNCM I-4278</strain>
    </source>
</reference>
<dbReference type="GO" id="GO:0045944">
    <property type="term" value="P:positive regulation of transcription by RNA polymerase II"/>
    <property type="evidence" value="ECO:0007669"/>
    <property type="project" value="TreeGrafter"/>
</dbReference>
<keyword evidence="2" id="KW-0539">Nucleus</keyword>
<dbReference type="PANTHER" id="PTHR37534">
    <property type="entry name" value="TRANSCRIPTIONAL ACTIVATOR PROTEIN UGA3"/>
    <property type="match status" value="1"/>
</dbReference>
<protein>
    <recommendedName>
        <fullName evidence="3">Zn(2)-C6 fungal-type domain-containing protein</fullName>
    </recommendedName>
</protein>
<dbReference type="AlphaFoldDB" id="A0A9W4UT16"/>
<evidence type="ECO:0000256" key="2">
    <source>
        <dbReference type="ARBA" id="ARBA00023242"/>
    </source>
</evidence>
<keyword evidence="5" id="KW-1185">Reference proteome</keyword>
<feature type="domain" description="Zn(2)-C6 fungal-type" evidence="3">
    <location>
        <begin position="15"/>
        <end position="43"/>
    </location>
</feature>
<dbReference type="Proteomes" id="UP001152607">
    <property type="component" value="Unassembled WGS sequence"/>
</dbReference>
<dbReference type="EMBL" id="CAOQHR010000012">
    <property type="protein sequence ID" value="CAI6341806.1"/>
    <property type="molecule type" value="Genomic_DNA"/>
</dbReference>
<evidence type="ECO:0000256" key="1">
    <source>
        <dbReference type="ARBA" id="ARBA00004123"/>
    </source>
</evidence>
<dbReference type="CDD" id="cd00067">
    <property type="entry name" value="GAL4"/>
    <property type="match status" value="1"/>
</dbReference>
<dbReference type="GO" id="GO:0005634">
    <property type="term" value="C:nucleus"/>
    <property type="evidence" value="ECO:0007669"/>
    <property type="project" value="UniProtKB-SubCell"/>
</dbReference>
<sequence length="501" mass="56435">MIFAEDMSPPKNGRGCWTCKERKVACDRQSPRCRACVSSGRICKGYGVRLSWPHKNDRKRAMVAASRTRSDVALLSSSELVNVFSSDIERLSKIYGRTKSRRWAEATAFTDPFLARNPSWTPTTLVDVEADLFSYYHNIVSAVLTSMNDPLMRNLVLRMCFSDGTSAATAIIYSICALASMHRRDCLNAQIYRHKAIKAVSISASQSIVSTMDTLRHLVAMNLMVLFETLASYDSRREWGYNICYVKNTSIARYATDQMHTGDSALVLHWVYYFDVISKFSVKHQMHSPQSSIECAKQFQLTEAAMNSTDDTSIVPTLGCSLEVWHAISTLMHILLNSMDDDEGPPPEALSKVERRLKYAKQVIKVEELDKIQQTLDIAELWRLAGLIYLHRAGYNATTASASLQALTESASAVLTRLYTCERTFPLFIVACEARTDVQRATVLSLIDVTRSFYTPTNITRVHRFIERFWALDDLDVGQETTYSEKLTAVMSTGYALPAFV</sequence>
<gene>
    <name evidence="4" type="ORF">PDIGIT_LOCUS15006</name>
</gene>
<dbReference type="GO" id="GO:0008270">
    <property type="term" value="F:zinc ion binding"/>
    <property type="evidence" value="ECO:0007669"/>
    <property type="project" value="InterPro"/>
</dbReference>
<dbReference type="GO" id="GO:0000976">
    <property type="term" value="F:transcription cis-regulatory region binding"/>
    <property type="evidence" value="ECO:0007669"/>
    <property type="project" value="TreeGrafter"/>
</dbReference>
<dbReference type="GO" id="GO:0000981">
    <property type="term" value="F:DNA-binding transcription factor activity, RNA polymerase II-specific"/>
    <property type="evidence" value="ECO:0007669"/>
    <property type="project" value="InterPro"/>
</dbReference>
<comment type="caution">
    <text evidence="4">The sequence shown here is derived from an EMBL/GenBank/DDBJ whole genome shotgun (WGS) entry which is preliminary data.</text>
</comment>
<dbReference type="SUPFAM" id="SSF57701">
    <property type="entry name" value="Zn2/Cys6 DNA-binding domain"/>
    <property type="match status" value="1"/>
</dbReference>
<dbReference type="PROSITE" id="PS50048">
    <property type="entry name" value="ZN2_CY6_FUNGAL_2"/>
    <property type="match status" value="1"/>
</dbReference>
<dbReference type="InterPro" id="IPR036864">
    <property type="entry name" value="Zn2-C6_fun-type_DNA-bd_sf"/>
</dbReference>
<dbReference type="Pfam" id="PF11951">
    <property type="entry name" value="Fungal_trans_2"/>
    <property type="match status" value="1"/>
</dbReference>
<comment type="subcellular location">
    <subcellularLocation>
        <location evidence="1">Nucleus</location>
    </subcellularLocation>
</comment>
<name>A0A9W4UT16_9PLEO</name>
<dbReference type="Pfam" id="PF00172">
    <property type="entry name" value="Zn_clus"/>
    <property type="match status" value="1"/>
</dbReference>
<evidence type="ECO:0000313" key="5">
    <source>
        <dbReference type="Proteomes" id="UP001152607"/>
    </source>
</evidence>
<organism evidence="4 5">
    <name type="scientific">Periconia digitata</name>
    <dbReference type="NCBI Taxonomy" id="1303443"/>
    <lineage>
        <taxon>Eukaryota</taxon>
        <taxon>Fungi</taxon>
        <taxon>Dikarya</taxon>
        <taxon>Ascomycota</taxon>
        <taxon>Pezizomycotina</taxon>
        <taxon>Dothideomycetes</taxon>
        <taxon>Pleosporomycetidae</taxon>
        <taxon>Pleosporales</taxon>
        <taxon>Massarineae</taxon>
        <taxon>Periconiaceae</taxon>
        <taxon>Periconia</taxon>
    </lineage>
</organism>
<evidence type="ECO:0000259" key="3">
    <source>
        <dbReference type="PROSITE" id="PS50048"/>
    </source>
</evidence>
<proteinExistence type="predicted"/>
<dbReference type="InterPro" id="IPR001138">
    <property type="entry name" value="Zn2Cys6_DnaBD"/>
</dbReference>
<accession>A0A9W4UT16</accession>